<sequence length="121" mass="13032">MAEANLIAVADAISNPSGEFLHKLRSDDAVRSGLDAFYCLLRRGLESSGGDDDTLRLQSWTDSQIHAISSLALAIASSSRSLSVEQAEGVLVAIVQRSIEFALCYLEKSGFDDDDLGIQVR</sequence>
<evidence type="ECO:0000313" key="1">
    <source>
        <dbReference type="EMBL" id="ABD33331.1"/>
    </source>
</evidence>
<dbReference type="AlphaFoldDB" id="Q2HSG2"/>
<organism evidence="1">
    <name type="scientific">Medicago truncatula</name>
    <name type="common">Barrel medic</name>
    <name type="synonym">Medicago tribuloides</name>
    <dbReference type="NCBI Taxonomy" id="3880"/>
    <lineage>
        <taxon>Eukaryota</taxon>
        <taxon>Viridiplantae</taxon>
        <taxon>Streptophyta</taxon>
        <taxon>Embryophyta</taxon>
        <taxon>Tracheophyta</taxon>
        <taxon>Spermatophyta</taxon>
        <taxon>Magnoliopsida</taxon>
        <taxon>eudicotyledons</taxon>
        <taxon>Gunneridae</taxon>
        <taxon>Pentapetalae</taxon>
        <taxon>rosids</taxon>
        <taxon>fabids</taxon>
        <taxon>Fabales</taxon>
        <taxon>Fabaceae</taxon>
        <taxon>Papilionoideae</taxon>
        <taxon>50 kb inversion clade</taxon>
        <taxon>NPAAA clade</taxon>
        <taxon>Hologalegina</taxon>
        <taxon>IRL clade</taxon>
        <taxon>Trifolieae</taxon>
        <taxon>Medicago</taxon>
    </lineage>
</organism>
<accession>Q2HSG2</accession>
<proteinExistence type="predicted"/>
<dbReference type="EMBL" id="AC151523">
    <property type="protein sequence ID" value="ABD33331.1"/>
    <property type="molecule type" value="Genomic_DNA"/>
</dbReference>
<keyword evidence="1" id="KW-0436">Ligase</keyword>
<dbReference type="ExpressionAtlas" id="Q2HSG2">
    <property type="expression patterns" value="differential"/>
</dbReference>
<reference evidence="1" key="2">
    <citation type="submission" date="2007-03" db="EMBL/GenBank/DDBJ databases">
        <authorList>
            <consortium name="The International Medicago Genome Annotation Group"/>
        </authorList>
    </citation>
    <scope>NUCLEOTIDE SEQUENCE</scope>
</reference>
<gene>
    <name evidence="1" type="ORF">MtrDRAFT_AC151523g12v2</name>
</gene>
<protein>
    <submittedName>
        <fullName evidence="1">BIG; ubiquitin-protein ligase/ zinc ion binding, related</fullName>
    </submittedName>
</protein>
<dbReference type="GO" id="GO:0016874">
    <property type="term" value="F:ligase activity"/>
    <property type="evidence" value="ECO:0007669"/>
    <property type="project" value="UniProtKB-KW"/>
</dbReference>
<reference evidence="1" key="1">
    <citation type="submission" date="2005-06" db="EMBL/GenBank/DDBJ databases">
        <authorList>
            <person name="Town C.D."/>
        </authorList>
    </citation>
    <scope>NUCLEOTIDE SEQUENCE</scope>
</reference>
<name>Q2HSG2_MEDTR</name>